<dbReference type="SUPFAM" id="SSF49503">
    <property type="entry name" value="Cupredoxins"/>
    <property type="match status" value="5"/>
</dbReference>
<keyword evidence="5" id="KW-1185">Reference proteome</keyword>
<name>A0A507E1Z3_9FUNG</name>
<dbReference type="InterPro" id="IPR002355">
    <property type="entry name" value="Cu_oxidase_Cu_BS"/>
</dbReference>
<reference evidence="4 5" key="1">
    <citation type="journal article" date="2019" name="Sci. Rep.">
        <title>Comparative genomics of chytrid fungi reveal insights into the obligate biotrophic and pathogenic lifestyle of Synchytrium endobioticum.</title>
        <authorList>
            <person name="van de Vossenberg B.T.L.H."/>
            <person name="Warris S."/>
            <person name="Nguyen H.D.T."/>
            <person name="van Gent-Pelzer M.P.E."/>
            <person name="Joly D.L."/>
            <person name="van de Geest H.C."/>
            <person name="Bonants P.J.M."/>
            <person name="Smith D.S."/>
            <person name="Levesque C.A."/>
            <person name="van der Lee T.A.J."/>
        </authorList>
    </citation>
    <scope>NUCLEOTIDE SEQUENCE [LARGE SCALE GENOMIC DNA]</scope>
    <source>
        <strain evidence="4 5">CBS 809.83</strain>
    </source>
</reference>
<accession>A0A507E1Z3</accession>
<dbReference type="EMBL" id="QEAQ01000042">
    <property type="protein sequence ID" value="TPX58093.1"/>
    <property type="molecule type" value="Genomic_DNA"/>
</dbReference>
<dbReference type="GO" id="GO:0005507">
    <property type="term" value="F:copper ion binding"/>
    <property type="evidence" value="ECO:0007669"/>
    <property type="project" value="InterPro"/>
</dbReference>
<organism evidence="4 5">
    <name type="scientific">Powellomyces hirtus</name>
    <dbReference type="NCBI Taxonomy" id="109895"/>
    <lineage>
        <taxon>Eukaryota</taxon>
        <taxon>Fungi</taxon>
        <taxon>Fungi incertae sedis</taxon>
        <taxon>Chytridiomycota</taxon>
        <taxon>Chytridiomycota incertae sedis</taxon>
        <taxon>Chytridiomycetes</taxon>
        <taxon>Spizellomycetales</taxon>
        <taxon>Powellomycetaceae</taxon>
        <taxon>Powellomyces</taxon>
    </lineage>
</organism>
<feature type="region of interest" description="Disordered" evidence="2">
    <location>
        <begin position="213"/>
        <end position="232"/>
    </location>
</feature>
<feature type="chain" id="PRO_5021353158" description="Plastocyanin-like domain-containing protein" evidence="3">
    <location>
        <begin position="22"/>
        <end position="1440"/>
    </location>
</feature>
<dbReference type="InterPro" id="IPR008972">
    <property type="entry name" value="Cupredoxin"/>
</dbReference>
<keyword evidence="1" id="KW-0479">Metal-binding</keyword>
<comment type="caution">
    <text evidence="4">The sequence shown here is derived from an EMBL/GenBank/DDBJ whole genome shotgun (WGS) entry which is preliminary data.</text>
</comment>
<sequence>MLLPCITRLWLLFYSIVGINARPAANLDDDLGGIDLTVPIERQHRHYDVVALEIPIVFNIYGDHDPDGLMFALKENEQALKHYAKSFVPNPSDATSRTARRFELNPLVRPLVLRCNLHDSITIHLENQVQKHSVGMHVALDGHDVESDGSAVGRNRPSLAPPGGRYEYHWQCGHEGVFHIGDAGNLGGRENDTNLHGLFGALVVEPFGSRWTHPHTGKPIRDGLTADIHPPKRSGYQNFKADFFRDEPELPDPSASFREHVTIFHDEAKVKRGFKLTDNPCGNGRPVSSVGIPNLQTDDDEAVHAINYRSDPLRNRQSDIFDRINNGTLKRPVFGEEQHHSSWMHGDPGLVYTNYAGDPAKFRVVHGGVKETHVFHWHVHQWYAVEGKTDSPIIDSFSLSPQWATTFTALYGAGSRLKSIGDVIFHCHLYPHFTLGMWGIFRVFDKLQDGSQRYPDGRQIEPLLVLPDRQSPPHPTALRPGFPNFIPGEFRQKSPRIGWPEETLGPVPEGSDYRPANPIEVAAMNFNPQPGNFWAIHPTPQTGFMDRGLPVREVTHNVSAVNKDILFNNYGWHDPNGHLYQIEEEEFGDRHTPTPYDPLILRGNHGDVLVNTIKNKFDTFLPEDAFEAAVPDCPQHPTEGEVGLHVHLVKFDVLSSDGAAVGWNYMSGARFGRYYIARWWADEEFGHVFFHDHLFPQTRQKRGLYAMAPIEPFGAEAFLNNNLAQRTLTGVQAAVRKPDGEWFREIVQFVADQHPAFTRAGIPLNPPPFPSALNDNGIMVVNYKSEPFRERIKRFRREHHEEPDPRLLMDSKVFGDPFTTVYHTYPNDTIRLRIGQGSHEESHSFNAYGFRWHDLFTDPKSRLVDQQILGISKAFTKIIDGDYSPGDHLVYWRAIDDTWLGCWSLVRVFDKLKAELPVLPSNPAPFNSTAFLPPKVDPSRHREYRVIAETRLIDYTEGFLGQSWKDPFGLVYRLEAYKEPGTDVWVPVAQKDKNPEPLVIRALVGEFVTVWLTNDIRRDLVAEKHRPQVPVDLLNFRKVSNHVSIHADIVLFDTRTDDGTNVGFNPDQTVPPGETRAFTWFADQFYGSPIVLQDQADFRNHRHHGLIGALIVLPEGWLPDRWYGQQATLKRVWSVGHFDDGDIRFHQAGGAMGFHPRVDDKDFFIMDEHVIVLQDGLRLFNRGNPKDPIKDIDLNVTRDADNKKPDGVLAPAEPPNNTELVRNPFFFKFCNISEWMKDHHGTLPPSDKDLDLCHPDMRRFGNKVDPEEQGQKGMNYRSAPTFGPIWLQPDHPPTPIWHAVKGRFQMFHMVATNDKPRAISLHVHGHVFSEIENAGSLATGVDNAINPGRTETFVFRAEKEGDWAVRAGNLRSHVMEGMWSILRVSAKQVDFPREFVNEAPHGHDGGGDDDHGDGQHDDRKDHDEKAGAHGHAYVHISGHK</sequence>
<evidence type="ECO:0000256" key="3">
    <source>
        <dbReference type="SAM" id="SignalP"/>
    </source>
</evidence>
<feature type="region of interest" description="Disordered" evidence="2">
    <location>
        <begin position="1396"/>
        <end position="1440"/>
    </location>
</feature>
<feature type="signal peptide" evidence="3">
    <location>
        <begin position="1"/>
        <end position="21"/>
    </location>
</feature>
<keyword evidence="3" id="KW-0732">Signal</keyword>
<gene>
    <name evidence="4" type="ORF">PhCBS80983_g03408</name>
</gene>
<feature type="compositionally biased region" description="Basic and acidic residues" evidence="2">
    <location>
        <begin position="1396"/>
        <end position="1427"/>
    </location>
</feature>
<proteinExistence type="predicted"/>
<dbReference type="PROSITE" id="PS00080">
    <property type="entry name" value="MULTICOPPER_OXIDASE2"/>
    <property type="match status" value="1"/>
</dbReference>
<dbReference type="Proteomes" id="UP000318582">
    <property type="component" value="Unassembled WGS sequence"/>
</dbReference>
<protein>
    <recommendedName>
        <fullName evidence="6">Plastocyanin-like domain-containing protein</fullName>
    </recommendedName>
</protein>
<evidence type="ECO:0000256" key="2">
    <source>
        <dbReference type="SAM" id="MobiDB-lite"/>
    </source>
</evidence>
<evidence type="ECO:0000313" key="5">
    <source>
        <dbReference type="Proteomes" id="UP000318582"/>
    </source>
</evidence>
<evidence type="ECO:0000256" key="1">
    <source>
        <dbReference type="ARBA" id="ARBA00022723"/>
    </source>
</evidence>
<evidence type="ECO:0000313" key="4">
    <source>
        <dbReference type="EMBL" id="TPX58093.1"/>
    </source>
</evidence>
<evidence type="ECO:0008006" key="6">
    <source>
        <dbReference type="Google" id="ProtNLM"/>
    </source>
</evidence>
<dbReference type="Gene3D" id="2.60.40.420">
    <property type="entry name" value="Cupredoxins - blue copper proteins"/>
    <property type="match status" value="5"/>
</dbReference>